<evidence type="ECO:0000259" key="1">
    <source>
        <dbReference type="Pfam" id="PF26138"/>
    </source>
</evidence>
<feature type="domain" description="DUF8040" evidence="1">
    <location>
        <begin position="3"/>
        <end position="45"/>
    </location>
</feature>
<sequence length="125" mass="14160">MIADQQLAIFLFGVDNSVANRILAETFQHSGETISRYFNNGVRGIVRLKDEYIMFPSSNVVVHPNNIVVQIGFSRKHSNIQEKLSVDILTTLMLLVRSTDHIFQWQSEGANKYDFAIGKGLPHKL</sequence>
<evidence type="ECO:0000313" key="3">
    <source>
        <dbReference type="Proteomes" id="UP000092600"/>
    </source>
</evidence>
<proteinExistence type="predicted"/>
<name>A0A199W877_ANACO</name>
<dbReference type="AlphaFoldDB" id="A0A199W877"/>
<dbReference type="Pfam" id="PF26138">
    <property type="entry name" value="DUF8040"/>
    <property type="match status" value="1"/>
</dbReference>
<protein>
    <recommendedName>
        <fullName evidence="1">DUF8040 domain-containing protein</fullName>
    </recommendedName>
</protein>
<dbReference type="InterPro" id="IPR058353">
    <property type="entry name" value="DUF8040"/>
</dbReference>
<organism evidence="2 3">
    <name type="scientific">Ananas comosus</name>
    <name type="common">Pineapple</name>
    <name type="synonym">Ananas ananas</name>
    <dbReference type="NCBI Taxonomy" id="4615"/>
    <lineage>
        <taxon>Eukaryota</taxon>
        <taxon>Viridiplantae</taxon>
        <taxon>Streptophyta</taxon>
        <taxon>Embryophyta</taxon>
        <taxon>Tracheophyta</taxon>
        <taxon>Spermatophyta</taxon>
        <taxon>Magnoliopsida</taxon>
        <taxon>Liliopsida</taxon>
        <taxon>Poales</taxon>
        <taxon>Bromeliaceae</taxon>
        <taxon>Bromelioideae</taxon>
        <taxon>Ananas</taxon>
    </lineage>
</organism>
<gene>
    <name evidence="2" type="ORF">ACMD2_19803</name>
</gene>
<dbReference type="Proteomes" id="UP000092600">
    <property type="component" value="Unassembled WGS sequence"/>
</dbReference>
<comment type="caution">
    <text evidence="2">The sequence shown here is derived from an EMBL/GenBank/DDBJ whole genome shotgun (WGS) entry which is preliminary data.</text>
</comment>
<accession>A0A199W877</accession>
<dbReference type="EMBL" id="LSRQ01000066">
    <property type="protein sequence ID" value="OAY85667.1"/>
    <property type="molecule type" value="Genomic_DNA"/>
</dbReference>
<reference evidence="2 3" key="1">
    <citation type="journal article" date="2016" name="DNA Res.">
        <title>The draft genome of MD-2 pineapple using hybrid error correction of long reads.</title>
        <authorList>
            <person name="Redwan R.M."/>
            <person name="Saidin A."/>
            <person name="Kumar S.V."/>
        </authorList>
    </citation>
    <scope>NUCLEOTIDE SEQUENCE [LARGE SCALE GENOMIC DNA]</scope>
    <source>
        <strain evidence="3">cv. MD2</strain>
        <tissue evidence="2">Leaf</tissue>
    </source>
</reference>
<evidence type="ECO:0000313" key="2">
    <source>
        <dbReference type="EMBL" id="OAY85667.1"/>
    </source>
</evidence>